<dbReference type="InterPro" id="IPR032466">
    <property type="entry name" value="Metal_Hydrolase"/>
</dbReference>
<dbReference type="Gene3D" id="3.20.20.140">
    <property type="entry name" value="Metal-dependent hydrolases"/>
    <property type="match status" value="1"/>
</dbReference>
<dbReference type="AlphaFoldDB" id="A0A0H5QJJ6"/>
<dbReference type="PANTHER" id="PTHR10443:SF12">
    <property type="entry name" value="DIPEPTIDASE"/>
    <property type="match status" value="1"/>
</dbReference>
<evidence type="ECO:0008006" key="2">
    <source>
        <dbReference type="Google" id="ProtNLM"/>
    </source>
</evidence>
<reference evidence="1" key="2">
    <citation type="submission" date="2015-07" db="EMBL/GenBank/DDBJ databases">
        <title>Plasmids, circular viruses and viroids from rat gut.</title>
        <authorList>
            <person name="Jorgensen T.J."/>
            <person name="Hansen M.A."/>
            <person name="Xu Z."/>
            <person name="Tabak M.A."/>
            <person name="Sorensen S.J."/>
            <person name="Hansen L.H."/>
        </authorList>
    </citation>
    <scope>NUCLEOTIDE SEQUENCE</scope>
    <source>
        <strain evidence="1">RGFK0859</strain>
    </source>
</reference>
<reference evidence="1" key="1">
    <citation type="submission" date="2015-06" db="EMBL/GenBank/DDBJ databases">
        <authorList>
            <person name="Joergensen T."/>
        </authorList>
    </citation>
    <scope>NUCLEOTIDE SEQUENCE</scope>
    <source>
        <strain evidence="1">RGFK0859</strain>
    </source>
</reference>
<dbReference type="PANTHER" id="PTHR10443">
    <property type="entry name" value="MICROSOMAL DIPEPTIDASE"/>
    <property type="match status" value="1"/>
</dbReference>
<accession>A0A0H5QJJ6</accession>
<name>A0A0H5QJJ6_9ZZZZ</name>
<sequence length="340" mass="37721">MDNPFAHVDFPKMRNGGVDASFFALYTSGSMEPDSATRYALQMLAAVNDSVEASSEDVAIARTPDEALKNKSKGLMSIFIGMENGLPIHEDLSLLRQFHRMGVSYMTLTHNTDNQICDSAAKAERWHGLSPFGRRVVDEMNRLGMIIDLAHASDEAFYDCIRCSKAPVVSTHSCCRALASHRRNMSDDMLKALSVNGGVIQINFYPLFLSDEFRRVLNASGLDAKADEIEELFIKDPSDPQKYRNWVAVQQELLRLPRPSYKAVVDHIDHAVSIAGIDHVGIGSDFDGINVTPEGLEDISKIGIVFDEMRQRGYTSDEIDKVAGGNFLRVMRDVQSLSNA</sequence>
<protein>
    <recommendedName>
        <fullName evidence="2">Membrane dipeptidase</fullName>
    </recommendedName>
</protein>
<dbReference type="GO" id="GO:0006508">
    <property type="term" value="P:proteolysis"/>
    <property type="evidence" value="ECO:0007669"/>
    <property type="project" value="InterPro"/>
</dbReference>
<dbReference type="GO" id="GO:0070573">
    <property type="term" value="F:metallodipeptidase activity"/>
    <property type="evidence" value="ECO:0007669"/>
    <property type="project" value="InterPro"/>
</dbReference>
<dbReference type="SUPFAM" id="SSF51556">
    <property type="entry name" value="Metallo-dependent hydrolases"/>
    <property type="match status" value="1"/>
</dbReference>
<dbReference type="Pfam" id="PF01244">
    <property type="entry name" value="Peptidase_M19"/>
    <property type="match status" value="1"/>
</dbReference>
<evidence type="ECO:0000313" key="1">
    <source>
        <dbReference type="EMBL" id="CRY95992.1"/>
    </source>
</evidence>
<organism evidence="1">
    <name type="scientific">uncultured prokaryote</name>
    <dbReference type="NCBI Taxonomy" id="198431"/>
    <lineage>
        <taxon>unclassified sequences</taxon>
        <taxon>environmental samples</taxon>
    </lineage>
</organism>
<dbReference type="CDD" id="cd01301">
    <property type="entry name" value="rDP_like"/>
    <property type="match status" value="1"/>
</dbReference>
<dbReference type="EMBL" id="LN853463">
    <property type="protein sequence ID" value="CRY95992.1"/>
    <property type="molecule type" value="Genomic_DNA"/>
</dbReference>
<dbReference type="PROSITE" id="PS51365">
    <property type="entry name" value="RENAL_DIPEPTIDASE_2"/>
    <property type="match status" value="1"/>
</dbReference>
<dbReference type="InterPro" id="IPR008257">
    <property type="entry name" value="Pept_M19"/>
</dbReference>
<proteinExistence type="predicted"/>